<gene>
    <name evidence="3" type="ORF">FZC35_00825</name>
</gene>
<reference evidence="3 4" key="1">
    <citation type="submission" date="2019-08" db="EMBL/GenBank/DDBJ databases">
        <title>Highly reduced genomes of protist endosymbionts show evolutionary convergence.</title>
        <authorList>
            <person name="George E."/>
            <person name="Husnik F."/>
            <person name="Tashyreva D."/>
            <person name="Prokopchuk G."/>
            <person name="Horak A."/>
            <person name="Kwong W.K."/>
            <person name="Lukes J."/>
            <person name="Keeling P.J."/>
        </authorList>
    </citation>
    <scope>NUCLEOTIDE SEQUENCE [LARGE SCALE GENOMIC DNA]</scope>
    <source>
        <strain evidence="3">1605</strain>
    </source>
</reference>
<protein>
    <submittedName>
        <fullName evidence="3">Uncharacterized protein</fullName>
    </submittedName>
</protein>
<dbReference type="RefSeq" id="WP_148980773.1">
    <property type="nucleotide sequence ID" value="NZ_CP043315.1"/>
</dbReference>
<organism evidence="3 4">
    <name type="scientific">Candidatus Cytomitobacter indipagum</name>
    <dbReference type="NCBI Taxonomy" id="2601575"/>
    <lineage>
        <taxon>Bacteria</taxon>
        <taxon>Pseudomonadati</taxon>
        <taxon>Pseudomonadota</taxon>
        <taxon>Alphaproteobacteria</taxon>
        <taxon>Holosporales</taxon>
        <taxon>Holosporaceae</taxon>
        <taxon>Candidatus Cytomitobacter</taxon>
    </lineage>
</organism>
<sequence length="362" mass="39277">MNKKNFAIFCALMSCLSVDAGVSNVKRKTSSQARNARRKSSGRKSSGRRVSSNQTANEIERQKMFENVYGYNNSNTQKTSTLKRSSAPMYMEPEAPIYPEPPMYMEPEPPILKGSSAPIAQANYRNYETNTVPSAPPISLLDAQEHVYAPNQANMPLFDNQPKERNNLLNSASSKAKGMFGWAKNSASSAATSAFNAGAKGAQWAKNSAPGAAASAFNAGARGAQWAKNSASSAATSAFNAGKSAFNAGKSLANNDQFKKSASGFVDFVKSEDNRNIAKDVYEKAQSGYDTVTKARKAQKENKEGTLALAQDLYNQGKEAYSNNKELISNTSQKAKELRQHSQNMYDSANGRPLAIEWHNNS</sequence>
<dbReference type="Proteomes" id="UP000325155">
    <property type="component" value="Chromosome"/>
</dbReference>
<name>A0A5C0UD19_9PROT</name>
<evidence type="ECO:0000256" key="2">
    <source>
        <dbReference type="SAM" id="SignalP"/>
    </source>
</evidence>
<proteinExistence type="predicted"/>
<dbReference type="AlphaFoldDB" id="A0A5C0UD19"/>
<feature type="compositionally biased region" description="Basic residues" evidence="1">
    <location>
        <begin position="27"/>
        <end position="47"/>
    </location>
</feature>
<keyword evidence="4" id="KW-1185">Reference proteome</keyword>
<evidence type="ECO:0000256" key="1">
    <source>
        <dbReference type="SAM" id="MobiDB-lite"/>
    </source>
</evidence>
<accession>A0A5C0UD19</accession>
<keyword evidence="2" id="KW-0732">Signal</keyword>
<evidence type="ECO:0000313" key="4">
    <source>
        <dbReference type="Proteomes" id="UP000325155"/>
    </source>
</evidence>
<dbReference type="EMBL" id="CP043315">
    <property type="protein sequence ID" value="QEK37926.1"/>
    <property type="molecule type" value="Genomic_DNA"/>
</dbReference>
<feature type="chain" id="PRO_5023095291" evidence="2">
    <location>
        <begin position="21"/>
        <end position="362"/>
    </location>
</feature>
<dbReference type="PROSITE" id="PS51257">
    <property type="entry name" value="PROKAR_LIPOPROTEIN"/>
    <property type="match status" value="1"/>
</dbReference>
<dbReference type="KEGG" id="cip:FZC35_00825"/>
<feature type="region of interest" description="Disordered" evidence="1">
    <location>
        <begin position="27"/>
        <end position="58"/>
    </location>
</feature>
<feature type="signal peptide" evidence="2">
    <location>
        <begin position="1"/>
        <end position="20"/>
    </location>
</feature>
<evidence type="ECO:0000313" key="3">
    <source>
        <dbReference type="EMBL" id="QEK37926.1"/>
    </source>
</evidence>